<dbReference type="InterPro" id="IPR023198">
    <property type="entry name" value="PGP-like_dom2"/>
</dbReference>
<accession>A0A7Z1AHF5</accession>
<dbReference type="Pfam" id="PF00702">
    <property type="entry name" value="Hydrolase"/>
    <property type="match status" value="1"/>
</dbReference>
<organism evidence="1 2">
    <name type="scientific">Candidatus Thiodiazotropha endolucinida</name>
    <dbReference type="NCBI Taxonomy" id="1655433"/>
    <lineage>
        <taxon>Bacteria</taxon>
        <taxon>Pseudomonadati</taxon>
        <taxon>Pseudomonadota</taxon>
        <taxon>Gammaproteobacteria</taxon>
        <taxon>Chromatiales</taxon>
        <taxon>Sedimenticolaceae</taxon>
        <taxon>Candidatus Thiodiazotropha</taxon>
    </lineage>
</organism>
<protein>
    <recommendedName>
        <fullName evidence="3">Haloacid dehalogenase</fullName>
    </recommendedName>
</protein>
<name>A0A7Z1AHF5_9GAMM</name>
<dbReference type="Proteomes" id="UP000094769">
    <property type="component" value="Unassembled WGS sequence"/>
</dbReference>
<dbReference type="InterPro" id="IPR023214">
    <property type="entry name" value="HAD_sf"/>
</dbReference>
<evidence type="ECO:0008006" key="3">
    <source>
        <dbReference type="Google" id="ProtNLM"/>
    </source>
</evidence>
<sequence>MLQAKERAILHHVMFDVDGTLVRSYELDENCYLEAVYEVLGHHLDTDWTKYSYISDAGILEQHIIENGLDAEGESIRAEVKEVFTSKIACRLKNNPAQQVPGAAKFITELRRLENLSLSVATGGWYETALMKLESAAIDISGIPIASSNNHFSRIEIMKIAKEKAVGKIKVPCTYFGDGEWDKMACEELGYNFVLVGNRTRHDQNIMDFKNAKQAMEYIGL</sequence>
<dbReference type="InterPro" id="IPR036412">
    <property type="entry name" value="HAD-like_sf"/>
</dbReference>
<reference evidence="1 2" key="1">
    <citation type="submission" date="2016-06" db="EMBL/GenBank/DDBJ databases">
        <title>Genome sequence of endosymbiont of Candidatus Endolucinida thiodiazotropha.</title>
        <authorList>
            <person name="Poehlein A."/>
            <person name="Koenig S."/>
            <person name="Heiden S.E."/>
            <person name="Thuermer A."/>
            <person name="Voget S."/>
            <person name="Daniel R."/>
            <person name="Markert S."/>
            <person name="Gros O."/>
            <person name="Schweder T."/>
        </authorList>
    </citation>
    <scope>NUCLEOTIDE SEQUENCE [LARGE SCALE GENOMIC DNA]</scope>
    <source>
        <strain evidence="1 2">COS</strain>
    </source>
</reference>
<dbReference type="AlphaFoldDB" id="A0A7Z1AHF5"/>
<keyword evidence="2" id="KW-1185">Reference proteome</keyword>
<dbReference type="RefSeq" id="WP_235615115.1">
    <property type="nucleotide sequence ID" value="NZ_MARB01000003.1"/>
</dbReference>
<evidence type="ECO:0000313" key="2">
    <source>
        <dbReference type="Proteomes" id="UP000094769"/>
    </source>
</evidence>
<gene>
    <name evidence="1" type="ORF">CODIS_06460</name>
</gene>
<evidence type="ECO:0000313" key="1">
    <source>
        <dbReference type="EMBL" id="ODJ89034.1"/>
    </source>
</evidence>
<dbReference type="EMBL" id="MARB01000003">
    <property type="protein sequence ID" value="ODJ89034.1"/>
    <property type="molecule type" value="Genomic_DNA"/>
</dbReference>
<dbReference type="Gene3D" id="3.40.50.1000">
    <property type="entry name" value="HAD superfamily/HAD-like"/>
    <property type="match status" value="1"/>
</dbReference>
<dbReference type="Gene3D" id="1.10.150.240">
    <property type="entry name" value="Putative phosphatase, domain 2"/>
    <property type="match status" value="1"/>
</dbReference>
<comment type="caution">
    <text evidence="1">The sequence shown here is derived from an EMBL/GenBank/DDBJ whole genome shotgun (WGS) entry which is preliminary data.</text>
</comment>
<proteinExistence type="predicted"/>
<dbReference type="SUPFAM" id="SSF56784">
    <property type="entry name" value="HAD-like"/>
    <property type="match status" value="1"/>
</dbReference>